<dbReference type="CDD" id="cd09274">
    <property type="entry name" value="RNase_HI_RT_Ty3"/>
    <property type="match status" value="1"/>
</dbReference>
<dbReference type="FunFam" id="3.30.70.270:FF:000020">
    <property type="entry name" value="Transposon Tf2-6 polyprotein-like Protein"/>
    <property type="match status" value="1"/>
</dbReference>
<dbReference type="InterPro" id="IPR043128">
    <property type="entry name" value="Rev_trsase/Diguanyl_cyclase"/>
</dbReference>
<proteinExistence type="predicted"/>
<dbReference type="Proteomes" id="UP000192578">
    <property type="component" value="Unassembled WGS sequence"/>
</dbReference>
<dbReference type="PROSITE" id="PS50878">
    <property type="entry name" value="RT_POL"/>
    <property type="match status" value="1"/>
</dbReference>
<evidence type="ECO:0000256" key="1">
    <source>
        <dbReference type="ARBA" id="ARBA00012493"/>
    </source>
</evidence>
<dbReference type="Pfam" id="PF00078">
    <property type="entry name" value="RVT_1"/>
    <property type="match status" value="1"/>
</dbReference>
<dbReference type="InterPro" id="IPR041577">
    <property type="entry name" value="RT_RNaseH_2"/>
</dbReference>
<dbReference type="Pfam" id="PF17921">
    <property type="entry name" value="Integrase_H2C2"/>
    <property type="match status" value="1"/>
</dbReference>
<name>A0A1W0W8T0_HYPEX</name>
<reference evidence="8" key="1">
    <citation type="submission" date="2017-01" db="EMBL/GenBank/DDBJ databases">
        <title>Comparative genomics of anhydrobiosis in the tardigrade Hypsibius dujardini.</title>
        <authorList>
            <person name="Yoshida Y."/>
            <person name="Koutsovoulos G."/>
            <person name="Laetsch D."/>
            <person name="Stevens L."/>
            <person name="Kumar S."/>
            <person name="Horikawa D."/>
            <person name="Ishino K."/>
            <person name="Komine S."/>
            <person name="Tomita M."/>
            <person name="Blaxter M."/>
            <person name="Arakawa K."/>
        </authorList>
    </citation>
    <scope>NUCLEOTIDE SEQUENCE [LARGE SCALE GENOMIC DNA]</scope>
    <source>
        <strain evidence="8">Z151</strain>
    </source>
</reference>
<keyword evidence="3" id="KW-0378">Hydrolase</keyword>
<evidence type="ECO:0000256" key="3">
    <source>
        <dbReference type="ARBA" id="ARBA00022759"/>
    </source>
</evidence>
<dbReference type="CDD" id="cd01647">
    <property type="entry name" value="RT_LTR"/>
    <property type="match status" value="1"/>
</dbReference>
<accession>A0A1W0W8T0</accession>
<dbReference type="SUPFAM" id="SSF56672">
    <property type="entry name" value="DNA/RNA polymerases"/>
    <property type="match status" value="1"/>
</dbReference>
<dbReference type="Gene3D" id="1.10.340.70">
    <property type="match status" value="1"/>
</dbReference>
<dbReference type="AlphaFoldDB" id="A0A1W0W8T0"/>
<evidence type="ECO:0000256" key="5">
    <source>
        <dbReference type="ARBA" id="ARBA00023268"/>
    </source>
</evidence>
<evidence type="ECO:0000259" key="6">
    <source>
        <dbReference type="PROSITE" id="PS50878"/>
    </source>
</evidence>
<evidence type="ECO:0000256" key="4">
    <source>
        <dbReference type="ARBA" id="ARBA00022918"/>
    </source>
</evidence>
<evidence type="ECO:0000313" key="8">
    <source>
        <dbReference type="Proteomes" id="UP000192578"/>
    </source>
</evidence>
<dbReference type="InterPro" id="IPR050951">
    <property type="entry name" value="Retrovirus_Pol_polyprotein"/>
</dbReference>
<dbReference type="FunFam" id="1.10.340.70:FF:000001">
    <property type="entry name" value="Retrovirus-related Pol polyprotein from transposon gypsy-like Protein"/>
    <property type="match status" value="1"/>
</dbReference>
<keyword evidence="2" id="KW-0540">Nuclease</keyword>
<dbReference type="InterPro" id="IPR041588">
    <property type="entry name" value="Integrase_H2C2"/>
</dbReference>
<organism evidence="7 8">
    <name type="scientific">Hypsibius exemplaris</name>
    <name type="common">Freshwater tardigrade</name>
    <dbReference type="NCBI Taxonomy" id="2072580"/>
    <lineage>
        <taxon>Eukaryota</taxon>
        <taxon>Metazoa</taxon>
        <taxon>Ecdysozoa</taxon>
        <taxon>Tardigrada</taxon>
        <taxon>Eutardigrada</taxon>
        <taxon>Parachela</taxon>
        <taxon>Hypsibioidea</taxon>
        <taxon>Hypsibiidae</taxon>
        <taxon>Hypsibius</taxon>
    </lineage>
</organism>
<feature type="domain" description="Reverse transcriptase" evidence="6">
    <location>
        <begin position="1"/>
        <end position="91"/>
    </location>
</feature>
<dbReference type="FunFam" id="3.10.20.370:FF:000001">
    <property type="entry name" value="Retrovirus-related Pol polyprotein from transposon 17.6-like protein"/>
    <property type="match status" value="1"/>
</dbReference>
<dbReference type="GO" id="GO:0003964">
    <property type="term" value="F:RNA-directed DNA polymerase activity"/>
    <property type="evidence" value="ECO:0007669"/>
    <property type="project" value="UniProtKB-KW"/>
</dbReference>
<dbReference type="GO" id="GO:0004519">
    <property type="term" value="F:endonuclease activity"/>
    <property type="evidence" value="ECO:0007669"/>
    <property type="project" value="UniProtKB-KW"/>
</dbReference>
<comment type="caution">
    <text evidence="7">The sequence shown here is derived from an EMBL/GenBank/DDBJ whole genome shotgun (WGS) entry which is preliminary data.</text>
</comment>
<dbReference type="InterPro" id="IPR000477">
    <property type="entry name" value="RT_dom"/>
</dbReference>
<dbReference type="OrthoDB" id="427924at2759"/>
<evidence type="ECO:0000256" key="2">
    <source>
        <dbReference type="ARBA" id="ARBA00022722"/>
    </source>
</evidence>
<dbReference type="PANTHER" id="PTHR37984:SF5">
    <property type="entry name" value="PROTEIN NYNRIN-LIKE"/>
    <property type="match status" value="1"/>
</dbReference>
<evidence type="ECO:0000313" key="7">
    <source>
        <dbReference type="EMBL" id="OQV11562.1"/>
    </source>
</evidence>
<dbReference type="Gene3D" id="3.30.70.270">
    <property type="match status" value="2"/>
</dbReference>
<dbReference type="Pfam" id="PF17919">
    <property type="entry name" value="RT_RNaseH_2"/>
    <property type="match status" value="1"/>
</dbReference>
<keyword evidence="8" id="KW-1185">Reference proteome</keyword>
<keyword evidence="4" id="KW-0695">RNA-directed DNA polymerase</keyword>
<sequence>MPFGLCNSPATFCRLMEEVLGDLKWKTCAVYLDDIQIFSKTFDEHVEHVEEVLRRLENSGISVNQNKVMAVLMSPHPKDAAAVQSFVGNVMYYSKYLPALATVAHPLIKMSQKREIYEWTDAHETSWQTVKTMLTNAPILGHFNPTLELVLETDASTFGLSAVLSQMSDGRPEVLAYASRTLKDAERNYSACELELTAVVWAITDKFHSYVGGSKRFKVVTDHNALVGLLKLKKPKGRLARWVELLRPYHMEVLYRPGRENSVPDFLSRYPYDADDVPTNQVLSGGLTVKSTSYIQQIQEDDVFCRGILKVLRGPTNSPTYRNKILFFIVKGNLLYRMVIRDGRRWFLLVVPQSLQKELIHSAHDDSDHQGITRTYARLHDKYFWKGCLNQVVDYVSSCVFLTPVGKN</sequence>
<protein>
    <recommendedName>
        <fullName evidence="1">RNA-directed DNA polymerase</fullName>
        <ecNumber evidence="1">2.7.7.49</ecNumber>
    </recommendedName>
</protein>
<dbReference type="PANTHER" id="PTHR37984">
    <property type="entry name" value="PROTEIN CBG26694"/>
    <property type="match status" value="1"/>
</dbReference>
<keyword evidence="4" id="KW-0808">Transferase</keyword>
<gene>
    <name evidence="7" type="ORF">BV898_14138</name>
</gene>
<dbReference type="Gene3D" id="3.10.20.370">
    <property type="match status" value="1"/>
</dbReference>
<keyword evidence="4" id="KW-0548">Nucleotidyltransferase</keyword>
<dbReference type="EMBL" id="MTYJ01000168">
    <property type="protein sequence ID" value="OQV11562.1"/>
    <property type="molecule type" value="Genomic_DNA"/>
</dbReference>
<dbReference type="EC" id="2.7.7.49" evidence="1"/>
<keyword evidence="3" id="KW-0255">Endonuclease</keyword>
<dbReference type="InterPro" id="IPR043502">
    <property type="entry name" value="DNA/RNA_pol_sf"/>
</dbReference>
<keyword evidence="5" id="KW-0511">Multifunctional enzyme</keyword>